<dbReference type="Proteomes" id="UP000252107">
    <property type="component" value="Unassembled WGS sequence"/>
</dbReference>
<evidence type="ECO:0000313" key="3">
    <source>
        <dbReference type="Proteomes" id="UP000252107"/>
    </source>
</evidence>
<dbReference type="Gene3D" id="2.60.120.10">
    <property type="entry name" value="Jelly Rolls"/>
    <property type="match status" value="1"/>
</dbReference>
<dbReference type="InterPro" id="IPR011051">
    <property type="entry name" value="RmlC_Cupin_sf"/>
</dbReference>
<dbReference type="InterPro" id="IPR014710">
    <property type="entry name" value="RmlC-like_jellyroll"/>
</dbReference>
<protein>
    <recommendedName>
        <fullName evidence="1">Cupin type-2 domain-containing protein</fullName>
    </recommendedName>
</protein>
<evidence type="ECO:0000259" key="1">
    <source>
        <dbReference type="Pfam" id="PF07883"/>
    </source>
</evidence>
<dbReference type="SUPFAM" id="SSF51182">
    <property type="entry name" value="RmlC-like cupins"/>
    <property type="match status" value="1"/>
</dbReference>
<dbReference type="PANTHER" id="PTHR36440">
    <property type="entry name" value="PUTATIVE (AFU_ORTHOLOGUE AFUA_8G07350)-RELATED"/>
    <property type="match status" value="1"/>
</dbReference>
<dbReference type="Pfam" id="PF07883">
    <property type="entry name" value="Cupin_2"/>
    <property type="match status" value="1"/>
</dbReference>
<reference evidence="2" key="1">
    <citation type="submission" date="2016-04" db="EMBL/GenBank/DDBJ databases">
        <authorList>
            <person name="Tabuchi Yagui T.R."/>
        </authorList>
    </citation>
    <scope>NUCLEOTIDE SEQUENCE [LARGE SCALE GENOMIC DNA]</scope>
    <source>
        <strain evidence="2">NIES-26</strain>
    </source>
</reference>
<keyword evidence="3" id="KW-1185">Reference proteome</keyword>
<sequence length="113" mass="12688">MTQPRWLFGSSCLTILTDRTTTRGQYDLIETYFLADKRSPLHHHTRYSEHLYVLEGEFPVWAGENKVVLNAGDRFLIPVGIPHTVGVLNNCPADGLVLSPSSSPCKTPLNFFN</sequence>
<dbReference type="InterPro" id="IPR053146">
    <property type="entry name" value="QDO-like"/>
</dbReference>
<dbReference type="InterPro" id="IPR013096">
    <property type="entry name" value="Cupin_2"/>
</dbReference>
<organism evidence="2 3">
    <name type="scientific">Nostoc minutum NIES-26</name>
    <dbReference type="NCBI Taxonomy" id="1844469"/>
    <lineage>
        <taxon>Bacteria</taxon>
        <taxon>Bacillati</taxon>
        <taxon>Cyanobacteriota</taxon>
        <taxon>Cyanophyceae</taxon>
        <taxon>Nostocales</taxon>
        <taxon>Nostocaceae</taxon>
        <taxon>Nostoc</taxon>
    </lineage>
</organism>
<evidence type="ECO:0000313" key="2">
    <source>
        <dbReference type="EMBL" id="RCJ21428.1"/>
    </source>
</evidence>
<accession>A0A367QB72</accession>
<proteinExistence type="predicted"/>
<dbReference type="PANTHER" id="PTHR36440:SF1">
    <property type="entry name" value="PUTATIVE (AFU_ORTHOLOGUE AFUA_8G07350)-RELATED"/>
    <property type="match status" value="1"/>
</dbReference>
<name>A0A367QB72_9NOSO</name>
<dbReference type="EMBL" id="LXQD01000330">
    <property type="protein sequence ID" value="RCJ21428.1"/>
    <property type="molecule type" value="Genomic_DNA"/>
</dbReference>
<gene>
    <name evidence="2" type="ORF">A6770_30315</name>
</gene>
<comment type="caution">
    <text evidence="2">The sequence shown here is derived from an EMBL/GenBank/DDBJ whole genome shotgun (WGS) entry which is preliminary data.</text>
</comment>
<dbReference type="AlphaFoldDB" id="A0A367QB72"/>
<feature type="domain" description="Cupin type-2" evidence="1">
    <location>
        <begin position="38"/>
        <end position="87"/>
    </location>
</feature>